<evidence type="ECO:0000313" key="5">
    <source>
        <dbReference type="Proteomes" id="UP000016933"/>
    </source>
</evidence>
<gene>
    <name evidence="4" type="ORF">DOTSEDRAFT_73214</name>
</gene>
<proteinExistence type="predicted"/>
<dbReference type="InterPro" id="IPR051414">
    <property type="entry name" value="Adenylate-forming_Reductase"/>
</dbReference>
<dbReference type="STRING" id="675120.N1PLX5"/>
<dbReference type="HOGENOM" id="CLU_002220_0_0_1"/>
<evidence type="ECO:0000259" key="3">
    <source>
        <dbReference type="SMART" id="SM00823"/>
    </source>
</evidence>
<evidence type="ECO:0000256" key="2">
    <source>
        <dbReference type="ARBA" id="ARBA00022553"/>
    </source>
</evidence>
<organism evidence="4 5">
    <name type="scientific">Dothistroma septosporum (strain NZE10 / CBS 128990)</name>
    <name type="common">Red band needle blight fungus</name>
    <name type="synonym">Mycosphaerella pini</name>
    <dbReference type="NCBI Taxonomy" id="675120"/>
    <lineage>
        <taxon>Eukaryota</taxon>
        <taxon>Fungi</taxon>
        <taxon>Dikarya</taxon>
        <taxon>Ascomycota</taxon>
        <taxon>Pezizomycotina</taxon>
        <taxon>Dothideomycetes</taxon>
        <taxon>Dothideomycetidae</taxon>
        <taxon>Mycosphaerellales</taxon>
        <taxon>Mycosphaerellaceae</taxon>
        <taxon>Dothistroma</taxon>
    </lineage>
</organism>
<name>N1PLX5_DOTSN</name>
<dbReference type="Gene3D" id="3.40.50.12780">
    <property type="entry name" value="N-terminal domain of ligase-like"/>
    <property type="match status" value="1"/>
</dbReference>
<dbReference type="Pfam" id="PF23562">
    <property type="entry name" value="AMP-binding_C_3"/>
    <property type="match status" value="1"/>
</dbReference>
<reference evidence="4 5" key="2">
    <citation type="journal article" date="2012" name="PLoS Pathog.">
        <title>Diverse lifestyles and strategies of plant pathogenesis encoded in the genomes of eighteen Dothideomycetes fungi.</title>
        <authorList>
            <person name="Ohm R.A."/>
            <person name="Feau N."/>
            <person name="Henrissat B."/>
            <person name="Schoch C.L."/>
            <person name="Horwitz B.A."/>
            <person name="Barry K.W."/>
            <person name="Condon B.J."/>
            <person name="Copeland A.C."/>
            <person name="Dhillon B."/>
            <person name="Glaser F."/>
            <person name="Hesse C.N."/>
            <person name="Kosti I."/>
            <person name="LaButti K."/>
            <person name="Lindquist E.A."/>
            <person name="Lucas S."/>
            <person name="Salamov A.A."/>
            <person name="Bradshaw R.E."/>
            <person name="Ciuffetti L."/>
            <person name="Hamelin R.C."/>
            <person name="Kema G.H.J."/>
            <person name="Lawrence C."/>
            <person name="Scott J.A."/>
            <person name="Spatafora J.W."/>
            <person name="Turgeon B.G."/>
            <person name="de Wit P.J.G.M."/>
            <person name="Zhong S."/>
            <person name="Goodwin S.B."/>
            <person name="Grigoriev I.V."/>
        </authorList>
    </citation>
    <scope>NUCLEOTIDE SEQUENCE [LARGE SCALE GENOMIC DNA]</scope>
    <source>
        <strain evidence="5">NZE10 / CBS 128990</strain>
    </source>
</reference>
<dbReference type="InterPro" id="IPR020806">
    <property type="entry name" value="PKS_PP-bd"/>
</dbReference>
<dbReference type="PROSITE" id="PS00455">
    <property type="entry name" value="AMP_BINDING"/>
    <property type="match status" value="1"/>
</dbReference>
<protein>
    <recommendedName>
        <fullName evidence="3">Polyketide synthase-like phosphopantetheine-binding domain-containing protein</fullName>
    </recommendedName>
</protein>
<dbReference type="InterPro" id="IPR036291">
    <property type="entry name" value="NAD(P)-bd_dom_sf"/>
</dbReference>
<dbReference type="InterPro" id="IPR013120">
    <property type="entry name" value="FAR_NAD-bd"/>
</dbReference>
<evidence type="ECO:0000313" key="4">
    <source>
        <dbReference type="EMBL" id="EME42311.1"/>
    </source>
</evidence>
<dbReference type="InterPro" id="IPR036736">
    <property type="entry name" value="ACP-like_sf"/>
</dbReference>
<dbReference type="SUPFAM" id="SSF56801">
    <property type="entry name" value="Acetyl-CoA synthetase-like"/>
    <property type="match status" value="1"/>
</dbReference>
<evidence type="ECO:0000256" key="1">
    <source>
        <dbReference type="ARBA" id="ARBA00022450"/>
    </source>
</evidence>
<dbReference type="GO" id="GO:0031177">
    <property type="term" value="F:phosphopantetheine binding"/>
    <property type="evidence" value="ECO:0007669"/>
    <property type="project" value="InterPro"/>
</dbReference>
<dbReference type="OMA" id="KFVCYGG"/>
<dbReference type="SUPFAM" id="SSF47336">
    <property type="entry name" value="ACP-like"/>
    <property type="match status" value="1"/>
</dbReference>
<dbReference type="InterPro" id="IPR042099">
    <property type="entry name" value="ANL_N_sf"/>
</dbReference>
<dbReference type="eggNOG" id="KOG1178">
    <property type="taxonomic scope" value="Eukaryota"/>
</dbReference>
<dbReference type="Pfam" id="PF07993">
    <property type="entry name" value="NAD_binding_4"/>
    <property type="match status" value="1"/>
</dbReference>
<sequence>MGEVQTSQQPSGEIKALPTVIEELGQQCPDLTWMTVPNDPKSSNGLRDITYRQLAQAVRGMSSWITKEIGVGKIDLDTAAYIGVNDMGYAVAEGACIRAGYKALLPSPRNSQEGQASLFKTTNCNTLLHSAGVDPYVETIRTALPGIQVYQIPSFDDLLAIGADITEPPHAYTDKADERVVVLHTSGSTGLPKPIYHTNGSINVIGELRKLPAPEGRRNTQSAVFQPGKAMLLVAPFFHMMGQAATWASVLNKVPLVILPSEKPVNADIIVEVLNEARPTSTLAPPSILEEVVEAPGGLEALGKLEHVFFGGGPLATSTGDKLIEVTKLVTMIGSTEAGLICARIPEEPLDWKYFEWAPGAGVDMQRDSGGLYEQVIKPADTRFQGIFHTFPEVQEWRTQDLFEKHPKKDGLWLYKGRKDDVIVLSNGEKFNPVGFEKTLDSHPLVKGAMVVGQARFQTGLVIEPEWSLVSEGEDPSHLLDQIWPLIEKANSEAPGHGRVWRSKVAIAKRDKPFKRTPKGSVIRRQTVELYKAEIDALYSNEGTDEAVGKLPAGSDLNATKDFLRKIFKVKELAIPESASDDDDIFSFGTDSLQVLALSSTLSHACSEGRELTVSPRDVYGHPTINGLAHFLCNGGQDNQVSREESMAKMVEKYTHGLSRKRAPAGIKRPEKHTYILTGSTGSLGNYALQQLIASPSVEHVYCLNRSADAESRQKQTFQERGAPTDFSKATFLQSDFSKDQFGLKDDVYETLLDTVDIFIHNAWAVDFNKTLQTYESTHIAGTRRCVDFSLDSKYRAHIVFISSIASVGGYPAFYESSTEVPEQILNDHRIPIPGGYGESKHVASLILAAAAESAGVPATVIRAGQLAGPYGEGQPWNKHEWLPSIVISSKALGLVPERLGNQDEVDWVPMDLAAKSVIDISESRSQDSQTPIAVAHLVNPRIVSWSKIVPTVRDELAKETGSEVKIVPFRTWLDELKNSPATPEEVEKKPGIKLIDFYEGLLSEGGALPKLATRETEKMSVTVRDMSAVDAGLMKKWLGQWRA</sequence>
<dbReference type="OrthoDB" id="429813at2759"/>
<dbReference type="Pfam" id="PF00501">
    <property type="entry name" value="AMP-binding"/>
    <property type="match status" value="1"/>
</dbReference>
<keyword evidence="1" id="KW-0596">Phosphopantetheine</keyword>
<dbReference type="Pfam" id="PF00550">
    <property type="entry name" value="PP-binding"/>
    <property type="match status" value="1"/>
</dbReference>
<dbReference type="Gene3D" id="1.10.1200.10">
    <property type="entry name" value="ACP-like"/>
    <property type="match status" value="1"/>
</dbReference>
<dbReference type="InterPro" id="IPR020845">
    <property type="entry name" value="AMP-binding_CS"/>
</dbReference>
<dbReference type="AlphaFoldDB" id="N1PLX5"/>
<dbReference type="InterPro" id="IPR000873">
    <property type="entry name" value="AMP-dep_synth/lig_dom"/>
</dbReference>
<dbReference type="SUPFAM" id="SSF51735">
    <property type="entry name" value="NAD(P)-binding Rossmann-fold domains"/>
    <property type="match status" value="1"/>
</dbReference>
<dbReference type="SMART" id="SM00823">
    <property type="entry name" value="PKS_PP"/>
    <property type="match status" value="1"/>
</dbReference>
<dbReference type="PANTHER" id="PTHR43439:SF2">
    <property type="entry name" value="ENZYME, PUTATIVE (JCVI)-RELATED"/>
    <property type="match status" value="1"/>
</dbReference>
<keyword evidence="5" id="KW-1185">Reference proteome</keyword>
<accession>N1PLX5</accession>
<dbReference type="EMBL" id="KB446541">
    <property type="protein sequence ID" value="EME42311.1"/>
    <property type="molecule type" value="Genomic_DNA"/>
</dbReference>
<dbReference type="Proteomes" id="UP000016933">
    <property type="component" value="Unassembled WGS sequence"/>
</dbReference>
<dbReference type="Gene3D" id="3.40.50.720">
    <property type="entry name" value="NAD(P)-binding Rossmann-like Domain"/>
    <property type="match status" value="1"/>
</dbReference>
<keyword evidence="2" id="KW-0597">Phosphoprotein</keyword>
<reference evidence="5" key="1">
    <citation type="journal article" date="2012" name="PLoS Genet.">
        <title>The genomes of the fungal plant pathogens Cladosporium fulvum and Dothistroma septosporum reveal adaptation to different hosts and lifestyles but also signatures of common ancestry.</title>
        <authorList>
            <person name="de Wit P.J.G.M."/>
            <person name="van der Burgt A."/>
            <person name="Oekmen B."/>
            <person name="Stergiopoulos I."/>
            <person name="Abd-Elsalam K.A."/>
            <person name="Aerts A.L."/>
            <person name="Bahkali A.H."/>
            <person name="Beenen H.G."/>
            <person name="Chettri P."/>
            <person name="Cox M.P."/>
            <person name="Datema E."/>
            <person name="de Vries R.P."/>
            <person name="Dhillon B."/>
            <person name="Ganley A.R."/>
            <person name="Griffiths S.A."/>
            <person name="Guo Y."/>
            <person name="Hamelin R.C."/>
            <person name="Henrissat B."/>
            <person name="Kabir M.S."/>
            <person name="Jashni M.K."/>
            <person name="Kema G."/>
            <person name="Klaubauf S."/>
            <person name="Lapidus A."/>
            <person name="Levasseur A."/>
            <person name="Lindquist E."/>
            <person name="Mehrabi R."/>
            <person name="Ohm R.A."/>
            <person name="Owen T.J."/>
            <person name="Salamov A."/>
            <person name="Schwelm A."/>
            <person name="Schijlen E."/>
            <person name="Sun H."/>
            <person name="van den Burg H.A."/>
            <person name="van Ham R.C.H.J."/>
            <person name="Zhang S."/>
            <person name="Goodwin S.B."/>
            <person name="Grigoriev I.V."/>
            <person name="Collemare J."/>
            <person name="Bradshaw R.E."/>
        </authorList>
    </citation>
    <scope>NUCLEOTIDE SEQUENCE [LARGE SCALE GENOMIC DNA]</scope>
    <source>
        <strain evidence="5">NZE10 / CBS 128990</strain>
    </source>
</reference>
<dbReference type="InterPro" id="IPR009081">
    <property type="entry name" value="PP-bd_ACP"/>
</dbReference>
<feature type="domain" description="Polyketide synthase-like phosphopantetheine-binding" evidence="3">
    <location>
        <begin position="561"/>
        <end position="636"/>
    </location>
</feature>
<dbReference type="PANTHER" id="PTHR43439">
    <property type="entry name" value="PHENYLACETATE-COENZYME A LIGASE"/>
    <property type="match status" value="1"/>
</dbReference>